<comment type="caution">
    <text evidence="3">The sequence shown here is derived from an EMBL/GenBank/DDBJ whole genome shotgun (WGS) entry which is preliminary data.</text>
</comment>
<dbReference type="PANTHER" id="PTHR33232:SF20">
    <property type="entry name" value="PROTEIN SIEVE ELEMENT OCCLUSION B-LIKE"/>
    <property type="match status" value="1"/>
</dbReference>
<proteinExistence type="predicted"/>
<protein>
    <submittedName>
        <fullName evidence="3">Sieve element occlusion protein</fullName>
    </submittedName>
</protein>
<evidence type="ECO:0000313" key="4">
    <source>
        <dbReference type="Proteomes" id="UP001140206"/>
    </source>
</evidence>
<dbReference type="InterPro" id="IPR027944">
    <property type="entry name" value="SEO_C"/>
</dbReference>
<feature type="domain" description="Sieve element occlusion C-terminal" evidence="2">
    <location>
        <begin position="529"/>
        <end position="749"/>
    </location>
</feature>
<evidence type="ECO:0000259" key="1">
    <source>
        <dbReference type="Pfam" id="PF14576"/>
    </source>
</evidence>
<dbReference type="Proteomes" id="UP001140206">
    <property type="component" value="Chromosome 2"/>
</dbReference>
<reference evidence="3" key="1">
    <citation type="submission" date="2022-08" db="EMBL/GenBank/DDBJ databases">
        <authorList>
            <person name="Marques A."/>
        </authorList>
    </citation>
    <scope>NUCLEOTIDE SEQUENCE</scope>
    <source>
        <strain evidence="3">RhyPub2mFocal</strain>
        <tissue evidence="3">Leaves</tissue>
    </source>
</reference>
<dbReference type="EMBL" id="JAMFTS010000002">
    <property type="protein sequence ID" value="KAJ4798005.1"/>
    <property type="molecule type" value="Genomic_DNA"/>
</dbReference>
<feature type="domain" description="Sieve element occlusion N-terminal" evidence="1">
    <location>
        <begin position="74"/>
        <end position="324"/>
    </location>
</feature>
<dbReference type="GO" id="GO:0010088">
    <property type="term" value="P:phloem development"/>
    <property type="evidence" value="ECO:0007669"/>
    <property type="project" value="InterPro"/>
</dbReference>
<dbReference type="Pfam" id="PF14577">
    <property type="entry name" value="SEO_C"/>
    <property type="match status" value="1"/>
</dbReference>
<keyword evidence="4" id="KW-1185">Reference proteome</keyword>
<organism evidence="3 4">
    <name type="scientific">Rhynchospora pubera</name>
    <dbReference type="NCBI Taxonomy" id="906938"/>
    <lineage>
        <taxon>Eukaryota</taxon>
        <taxon>Viridiplantae</taxon>
        <taxon>Streptophyta</taxon>
        <taxon>Embryophyta</taxon>
        <taxon>Tracheophyta</taxon>
        <taxon>Spermatophyta</taxon>
        <taxon>Magnoliopsida</taxon>
        <taxon>Liliopsida</taxon>
        <taxon>Poales</taxon>
        <taxon>Cyperaceae</taxon>
        <taxon>Cyperoideae</taxon>
        <taxon>Rhynchosporeae</taxon>
        <taxon>Rhynchospora</taxon>
    </lineage>
</organism>
<dbReference type="InterPro" id="IPR027942">
    <property type="entry name" value="SEO_N"/>
</dbReference>
<sequence length="749" mass="85574">MASISLTSVPSNLAHRAAAKFHPLKSSMVCKAVLDNQISGNSNASLSAVWRNYSTETNVQRQVISAGYNGSASINLDVGPLLQLVEDIVKDKSEAESTQKTFRFDFQELQQRTSTLIPGLSQLIHKITCEISYDCPEKGTAHERANSLLGLLSNYSPDAKIVLVLAAFAIRYGDFMVTVNQYTNKSDRFVSSLVLLKQITGTLENENTLKSQTAVIKDIINTLLGTVYYIIELKGFRSWNNILSEIRINEIIYWMFKTVIHCGFTISDLCSGYTLSLNEKSELAVSTQKIRYYYEQLTTRITIYRKREEEIRVTADYQELLGFLRFPPASNIEILYYFISSSIDSKILYNPGTKVSTSLRFFQDRKVLILYSSFATETFQDELTFLERFYNNTHTRFGYEIVWVPIADQKTVIDEKRYNAIISKMSWYTLTYETVLQVNRGLVHLLQKDWGFTGKPMLVVLDERGQVVRQNALLMIHLYGEEAFPFTPEHEIQLLTKISTGMQFLLVQIDATVSQWVCIKQSHSETYFCQQVETTLYQLVKSKDQYVCLYGGDNIEWCKGMVQLLTTVTQAANIKVETAYVGRYTHHKETVEATLKAFREAKLGHSFEYSSSTVFWERVQKYVVHFGSHDVSEVSEGFLSWASSLLTFDKSRDSWVAIGNADHIIVFRGSVFISGLKLISSKLEQWKREANKVNFLQVIVEWLKGVTNKQEKHCHELEIVGNPALIKGDMRCPTCNEPMQVAMLYRCCK</sequence>
<evidence type="ECO:0000259" key="2">
    <source>
        <dbReference type="Pfam" id="PF14577"/>
    </source>
</evidence>
<dbReference type="AlphaFoldDB" id="A0AAV8FX06"/>
<dbReference type="Pfam" id="PF14576">
    <property type="entry name" value="SEO_N"/>
    <property type="match status" value="1"/>
</dbReference>
<gene>
    <name evidence="3" type="ORF">LUZ62_049251</name>
</gene>
<name>A0AAV8FX06_9POAL</name>
<accession>A0AAV8FX06</accession>
<dbReference type="PANTHER" id="PTHR33232">
    <property type="entry name" value="PROTEIN SIEVE ELEMENT OCCLUSION B-LIKE"/>
    <property type="match status" value="1"/>
</dbReference>
<evidence type="ECO:0000313" key="3">
    <source>
        <dbReference type="EMBL" id="KAJ4798005.1"/>
    </source>
</evidence>
<dbReference type="InterPro" id="IPR039299">
    <property type="entry name" value="SEOA"/>
</dbReference>
<dbReference type="Gene3D" id="3.40.30.10">
    <property type="entry name" value="Glutaredoxin"/>
    <property type="match status" value="1"/>
</dbReference>